<proteinExistence type="predicted"/>
<dbReference type="PANTHER" id="PTHR33198:SF8">
    <property type="entry name" value="CCHC-TYPE DOMAIN-CONTAINING PROTEIN"/>
    <property type="match status" value="1"/>
</dbReference>
<protein>
    <submittedName>
        <fullName evidence="2">Uncharacterized protein</fullName>
    </submittedName>
</protein>
<dbReference type="EMBL" id="GL732739">
    <property type="protein sequence ID" value="EFX65593.1"/>
    <property type="molecule type" value="Genomic_DNA"/>
</dbReference>
<dbReference type="PANTHER" id="PTHR33198">
    <property type="entry name" value="ANK_REP_REGION DOMAIN-CONTAINING PROTEIN-RELATED"/>
    <property type="match status" value="1"/>
</dbReference>
<feature type="region of interest" description="Disordered" evidence="1">
    <location>
        <begin position="41"/>
        <end position="75"/>
    </location>
</feature>
<evidence type="ECO:0000313" key="2">
    <source>
        <dbReference type="EMBL" id="EFX65593.1"/>
    </source>
</evidence>
<reference evidence="2 3" key="1">
    <citation type="journal article" date="2011" name="Science">
        <title>The ecoresponsive genome of Daphnia pulex.</title>
        <authorList>
            <person name="Colbourne J.K."/>
            <person name="Pfrender M.E."/>
            <person name="Gilbert D."/>
            <person name="Thomas W.K."/>
            <person name="Tucker A."/>
            <person name="Oakley T.H."/>
            <person name="Tokishita S."/>
            <person name="Aerts A."/>
            <person name="Arnold G.J."/>
            <person name="Basu M.K."/>
            <person name="Bauer D.J."/>
            <person name="Caceres C.E."/>
            <person name="Carmel L."/>
            <person name="Casola C."/>
            <person name="Choi J.H."/>
            <person name="Detter J.C."/>
            <person name="Dong Q."/>
            <person name="Dusheyko S."/>
            <person name="Eads B.D."/>
            <person name="Frohlich T."/>
            <person name="Geiler-Samerotte K.A."/>
            <person name="Gerlach D."/>
            <person name="Hatcher P."/>
            <person name="Jogdeo S."/>
            <person name="Krijgsveld J."/>
            <person name="Kriventseva E.V."/>
            <person name="Kultz D."/>
            <person name="Laforsch C."/>
            <person name="Lindquist E."/>
            <person name="Lopez J."/>
            <person name="Manak J.R."/>
            <person name="Muller J."/>
            <person name="Pangilinan J."/>
            <person name="Patwardhan R.P."/>
            <person name="Pitluck S."/>
            <person name="Pritham E.J."/>
            <person name="Rechtsteiner A."/>
            <person name="Rho M."/>
            <person name="Rogozin I.B."/>
            <person name="Sakarya O."/>
            <person name="Salamov A."/>
            <person name="Schaack S."/>
            <person name="Shapiro H."/>
            <person name="Shiga Y."/>
            <person name="Skalitzky C."/>
            <person name="Smith Z."/>
            <person name="Souvorov A."/>
            <person name="Sung W."/>
            <person name="Tang Z."/>
            <person name="Tsuchiya D."/>
            <person name="Tu H."/>
            <person name="Vos H."/>
            <person name="Wang M."/>
            <person name="Wolf Y.I."/>
            <person name="Yamagata H."/>
            <person name="Yamada T."/>
            <person name="Ye Y."/>
            <person name="Shaw J.R."/>
            <person name="Andrews J."/>
            <person name="Crease T.J."/>
            <person name="Tang H."/>
            <person name="Lucas S.M."/>
            <person name="Robertson H.M."/>
            <person name="Bork P."/>
            <person name="Koonin E.V."/>
            <person name="Zdobnov E.M."/>
            <person name="Grigoriev I.V."/>
            <person name="Lynch M."/>
            <person name="Boore J.L."/>
        </authorList>
    </citation>
    <scope>NUCLEOTIDE SEQUENCE [LARGE SCALE GENOMIC DNA]</scope>
</reference>
<feature type="compositionally biased region" description="Basic and acidic residues" evidence="1">
    <location>
        <begin position="503"/>
        <end position="512"/>
    </location>
</feature>
<organism evidence="2 3">
    <name type="scientific">Daphnia pulex</name>
    <name type="common">Water flea</name>
    <dbReference type="NCBI Taxonomy" id="6669"/>
    <lineage>
        <taxon>Eukaryota</taxon>
        <taxon>Metazoa</taxon>
        <taxon>Ecdysozoa</taxon>
        <taxon>Arthropoda</taxon>
        <taxon>Crustacea</taxon>
        <taxon>Branchiopoda</taxon>
        <taxon>Diplostraca</taxon>
        <taxon>Cladocera</taxon>
        <taxon>Anomopoda</taxon>
        <taxon>Daphniidae</taxon>
        <taxon>Daphnia</taxon>
    </lineage>
</organism>
<feature type="compositionally biased region" description="Basic and acidic residues" evidence="1">
    <location>
        <begin position="65"/>
        <end position="75"/>
    </location>
</feature>
<evidence type="ECO:0000313" key="3">
    <source>
        <dbReference type="Proteomes" id="UP000000305"/>
    </source>
</evidence>
<dbReference type="AlphaFoldDB" id="E9HRP2"/>
<dbReference type="PhylomeDB" id="E9HRP2"/>
<dbReference type="eggNOG" id="ENOG502S4JG">
    <property type="taxonomic scope" value="Eukaryota"/>
</dbReference>
<dbReference type="OrthoDB" id="10058156at2759"/>
<keyword evidence="3" id="KW-1185">Reference proteome</keyword>
<accession>E9HRP2</accession>
<dbReference type="InParanoid" id="E9HRP2"/>
<feature type="compositionally biased region" description="Pro residues" evidence="1">
    <location>
        <begin position="45"/>
        <end position="60"/>
    </location>
</feature>
<dbReference type="Proteomes" id="UP000000305">
    <property type="component" value="Unassembled WGS sequence"/>
</dbReference>
<feature type="compositionally biased region" description="Basic and acidic residues" evidence="1">
    <location>
        <begin position="485"/>
        <end position="496"/>
    </location>
</feature>
<evidence type="ECO:0000256" key="1">
    <source>
        <dbReference type="SAM" id="MobiDB-lite"/>
    </source>
</evidence>
<sequence>MATAQDAIDAVAAVGNRIDLMEAGHTNITTQLATITQQLANLIGAPPPPPGPGPGIPAPQPSTRRRLDPSTMEKLHGDASTSLLRSWRNRWDDYAALNQMTSYPAAEQMAALRMCLDPSMQQVVKIVFGILPTTVTTPDAVLDLIGNYVRGKRNAKHRDRRTPVIAVEILDGNGLSARSFANVTPDPGAEVSVGGLDFLSAIGLSESDLSSSSFDLVMADKSAPLLSIGQRDVRIRYGEQAATITVVICPEIHGVLLSWLDCIALRILHSDYPLPLPRLPASVQTVTTPASSSNDVTSVFLENLNIPSSPSAEQKAEIKAAVANHFSDVFDQSTGLRCMSGPEMVIQLQEDAIPYYVNGARPIPFADRPEVKQLLDDYVEQGLIVPARDRQAVANADAKMRYDLRSRGLEPLPIGTNVRVQDPKSKLWSHVGVVVAIGRYRAYRVKFASGSVLWRNRRFLRRLVNTGGSEGDDDGAQDQACDNGGDGRDGAPHTTEESGDDETAVHVDDKSASPRVNPPAQRRSGRRRTPKVIVSM</sequence>
<feature type="region of interest" description="Disordered" evidence="1">
    <location>
        <begin position="466"/>
        <end position="536"/>
    </location>
</feature>
<dbReference type="KEGG" id="dpx:DAPPUDRAFT_117142"/>
<dbReference type="HOGENOM" id="CLU_027380_1_0_1"/>
<gene>
    <name evidence="2" type="ORF">DAPPUDRAFT_117142</name>
</gene>
<name>E9HRP2_DAPPU</name>